<proteinExistence type="predicted"/>
<dbReference type="EMBL" id="UINC01223087">
    <property type="protein sequence ID" value="SVE52134.1"/>
    <property type="molecule type" value="Genomic_DNA"/>
</dbReference>
<feature type="region of interest" description="Disordered" evidence="1">
    <location>
        <begin position="12"/>
        <end position="32"/>
    </location>
</feature>
<sequence>MAIAAWPLAASALPPLKPNTHPQHGRTCQRHGDVVRRRHSLWVPLTPADEDTRHQRREACRDVNYDTSGEIEDAHVGEVAASATPDHV</sequence>
<dbReference type="AlphaFoldDB" id="A0A383E6B2"/>
<organism evidence="2">
    <name type="scientific">marine metagenome</name>
    <dbReference type="NCBI Taxonomy" id="408172"/>
    <lineage>
        <taxon>unclassified sequences</taxon>
        <taxon>metagenomes</taxon>
        <taxon>ecological metagenomes</taxon>
    </lineage>
</organism>
<feature type="non-terminal residue" evidence="2">
    <location>
        <position position="88"/>
    </location>
</feature>
<evidence type="ECO:0000313" key="2">
    <source>
        <dbReference type="EMBL" id="SVE52134.1"/>
    </source>
</evidence>
<gene>
    <name evidence="2" type="ORF">METZ01_LOCUS504988</name>
</gene>
<evidence type="ECO:0000256" key="1">
    <source>
        <dbReference type="SAM" id="MobiDB-lite"/>
    </source>
</evidence>
<accession>A0A383E6B2</accession>
<protein>
    <submittedName>
        <fullName evidence="2">Uncharacterized protein</fullName>
    </submittedName>
</protein>
<reference evidence="2" key="1">
    <citation type="submission" date="2018-05" db="EMBL/GenBank/DDBJ databases">
        <authorList>
            <person name="Lanie J.A."/>
            <person name="Ng W.-L."/>
            <person name="Kazmierczak K.M."/>
            <person name="Andrzejewski T.M."/>
            <person name="Davidsen T.M."/>
            <person name="Wayne K.J."/>
            <person name="Tettelin H."/>
            <person name="Glass J.I."/>
            <person name="Rusch D."/>
            <person name="Podicherti R."/>
            <person name="Tsui H.-C.T."/>
            <person name="Winkler M.E."/>
        </authorList>
    </citation>
    <scope>NUCLEOTIDE SEQUENCE</scope>
</reference>
<name>A0A383E6B2_9ZZZZ</name>